<dbReference type="GO" id="GO:0046872">
    <property type="term" value="F:metal ion binding"/>
    <property type="evidence" value="ECO:0007669"/>
    <property type="project" value="UniProtKB-KW"/>
</dbReference>
<comment type="similarity">
    <text evidence="1">Belongs to the DinB family.</text>
</comment>
<organism evidence="4 5">
    <name type="scientific">Candidatus Segetimicrobium genomatis</name>
    <dbReference type="NCBI Taxonomy" id="2569760"/>
    <lineage>
        <taxon>Bacteria</taxon>
        <taxon>Bacillati</taxon>
        <taxon>Candidatus Sysuimicrobiota</taxon>
        <taxon>Candidatus Sysuimicrobiia</taxon>
        <taxon>Candidatus Sysuimicrobiales</taxon>
        <taxon>Candidatus Segetimicrobiaceae</taxon>
        <taxon>Candidatus Segetimicrobium</taxon>
    </lineage>
</organism>
<dbReference type="Proteomes" id="UP000318509">
    <property type="component" value="Unassembled WGS sequence"/>
</dbReference>
<dbReference type="InterPro" id="IPR034660">
    <property type="entry name" value="DinB/YfiT-like"/>
</dbReference>
<evidence type="ECO:0000256" key="2">
    <source>
        <dbReference type="ARBA" id="ARBA00022723"/>
    </source>
</evidence>
<feature type="binding site" evidence="3">
    <location>
        <position position="147"/>
    </location>
    <ligand>
        <name>a divalent metal cation</name>
        <dbReference type="ChEBI" id="CHEBI:60240"/>
    </ligand>
</feature>
<evidence type="ECO:0000256" key="3">
    <source>
        <dbReference type="PIRSR" id="PIRSR607837-1"/>
    </source>
</evidence>
<dbReference type="PANTHER" id="PTHR37302:SF3">
    <property type="entry name" value="DAMAGE-INDUCIBLE PROTEIN DINB"/>
    <property type="match status" value="1"/>
</dbReference>
<dbReference type="PANTHER" id="PTHR37302">
    <property type="entry name" value="SLR1116 PROTEIN"/>
    <property type="match status" value="1"/>
</dbReference>
<feature type="binding site" evidence="3">
    <location>
        <position position="143"/>
    </location>
    <ligand>
        <name>a divalent metal cation</name>
        <dbReference type="ChEBI" id="CHEBI:60240"/>
    </ligand>
</feature>
<protein>
    <recommendedName>
        <fullName evidence="6">DUF664 domain-containing protein</fullName>
    </recommendedName>
</protein>
<dbReference type="AlphaFoldDB" id="A0A537K4F1"/>
<evidence type="ECO:0000313" key="5">
    <source>
        <dbReference type="Proteomes" id="UP000318509"/>
    </source>
</evidence>
<dbReference type="Gene3D" id="1.20.120.450">
    <property type="entry name" value="dinb family like domain"/>
    <property type="match status" value="1"/>
</dbReference>
<sequence>MEYPPMHTSDVNFAHFFDYLLKARGRLLDWVRAQPAAVYTRTYPMGMGSIRATLVHTAGAEWAYVERLTGKDVSIGDSPFTVERQPEFEPFAAAWERRAPLTRQALAALGDPARPIEFTSRMGPKAMRVRTTAGGIAGQLLFHEVHHRAQVMAMLRQAGVAAENLDYSVLLFERTPIG</sequence>
<reference evidence="4 5" key="1">
    <citation type="journal article" date="2019" name="Nat. Microbiol.">
        <title>Mediterranean grassland soil C-N compound turnover is dependent on rainfall and depth, and is mediated by genomically divergent microorganisms.</title>
        <authorList>
            <person name="Diamond S."/>
            <person name="Andeer P.F."/>
            <person name="Li Z."/>
            <person name="Crits-Christoph A."/>
            <person name="Burstein D."/>
            <person name="Anantharaman K."/>
            <person name="Lane K.R."/>
            <person name="Thomas B.C."/>
            <person name="Pan C."/>
            <person name="Northen T.R."/>
            <person name="Banfield J.F."/>
        </authorList>
    </citation>
    <scope>NUCLEOTIDE SEQUENCE [LARGE SCALE GENOMIC DNA]</scope>
    <source>
        <strain evidence="4">NP_3</strain>
    </source>
</reference>
<evidence type="ECO:0000256" key="1">
    <source>
        <dbReference type="ARBA" id="ARBA00008635"/>
    </source>
</evidence>
<dbReference type="InterPro" id="IPR007837">
    <property type="entry name" value="DinB"/>
</dbReference>
<accession>A0A537K4F1</accession>
<dbReference type="EMBL" id="VBAK01000108">
    <property type="protein sequence ID" value="TMI90630.1"/>
    <property type="molecule type" value="Genomic_DNA"/>
</dbReference>
<name>A0A537K4F1_9BACT</name>
<dbReference type="SUPFAM" id="SSF109854">
    <property type="entry name" value="DinB/YfiT-like putative metalloenzymes"/>
    <property type="match status" value="1"/>
</dbReference>
<evidence type="ECO:0008006" key="6">
    <source>
        <dbReference type="Google" id="ProtNLM"/>
    </source>
</evidence>
<feature type="binding site" evidence="3">
    <location>
        <position position="56"/>
    </location>
    <ligand>
        <name>a divalent metal cation</name>
        <dbReference type="ChEBI" id="CHEBI:60240"/>
    </ligand>
</feature>
<dbReference type="Pfam" id="PF05163">
    <property type="entry name" value="DinB"/>
    <property type="match status" value="1"/>
</dbReference>
<evidence type="ECO:0000313" key="4">
    <source>
        <dbReference type="EMBL" id="TMI90630.1"/>
    </source>
</evidence>
<comment type="caution">
    <text evidence="4">The sequence shown here is derived from an EMBL/GenBank/DDBJ whole genome shotgun (WGS) entry which is preliminary data.</text>
</comment>
<gene>
    <name evidence="4" type="ORF">E6H00_06230</name>
</gene>
<proteinExistence type="inferred from homology"/>
<keyword evidence="2 3" id="KW-0479">Metal-binding</keyword>